<keyword evidence="1" id="KW-0547">Nucleotide-binding</keyword>
<evidence type="ECO:0000313" key="4">
    <source>
        <dbReference type="EMBL" id="KAK2177352.1"/>
    </source>
</evidence>
<evidence type="ECO:0000256" key="2">
    <source>
        <dbReference type="ARBA" id="ARBA00022840"/>
    </source>
</evidence>
<evidence type="ECO:0000259" key="3">
    <source>
        <dbReference type="PROSITE" id="PS50011"/>
    </source>
</evidence>
<sequence>MVLEYCELGTLDEHVTSIRGKHGRQGLHEETAKVIFGQLCNALTYCHDNGIVHRNLKSKSVLLDSQLNVKLADFCLAKILQTFSWRALLVHPICSDCMQYSAPEMFYARRYDGIRADIWSL</sequence>
<dbReference type="PANTHER" id="PTHR24346:SF42">
    <property type="entry name" value="SERINE_THREONINE-PROTEIN KINASE SIK3"/>
    <property type="match status" value="1"/>
</dbReference>
<gene>
    <name evidence="4" type="ORF">NP493_603g00029</name>
</gene>
<dbReference type="Pfam" id="PF00069">
    <property type="entry name" value="Pkinase"/>
    <property type="match status" value="1"/>
</dbReference>
<keyword evidence="2" id="KW-0067">ATP-binding</keyword>
<dbReference type="GO" id="GO:0005737">
    <property type="term" value="C:cytoplasm"/>
    <property type="evidence" value="ECO:0007669"/>
    <property type="project" value="TreeGrafter"/>
</dbReference>
<dbReference type="GO" id="GO:0000226">
    <property type="term" value="P:microtubule cytoskeleton organization"/>
    <property type="evidence" value="ECO:0007669"/>
    <property type="project" value="TreeGrafter"/>
</dbReference>
<dbReference type="GO" id="GO:0035556">
    <property type="term" value="P:intracellular signal transduction"/>
    <property type="evidence" value="ECO:0007669"/>
    <property type="project" value="TreeGrafter"/>
</dbReference>
<dbReference type="GO" id="GO:0050321">
    <property type="term" value="F:tau-protein kinase activity"/>
    <property type="evidence" value="ECO:0007669"/>
    <property type="project" value="TreeGrafter"/>
</dbReference>
<dbReference type="AlphaFoldDB" id="A0AAD9NNX8"/>
<dbReference type="PROSITE" id="PS50011">
    <property type="entry name" value="PROTEIN_KINASE_DOM"/>
    <property type="match status" value="1"/>
</dbReference>
<evidence type="ECO:0000313" key="5">
    <source>
        <dbReference type="Proteomes" id="UP001209878"/>
    </source>
</evidence>
<name>A0AAD9NNX8_RIDPI</name>
<dbReference type="SUPFAM" id="SSF56112">
    <property type="entry name" value="Protein kinase-like (PK-like)"/>
    <property type="match status" value="1"/>
</dbReference>
<dbReference type="Proteomes" id="UP001209878">
    <property type="component" value="Unassembled WGS sequence"/>
</dbReference>
<feature type="domain" description="Protein kinase" evidence="3">
    <location>
        <begin position="1"/>
        <end position="121"/>
    </location>
</feature>
<dbReference type="InterPro" id="IPR000719">
    <property type="entry name" value="Prot_kinase_dom"/>
</dbReference>
<evidence type="ECO:0000256" key="1">
    <source>
        <dbReference type="ARBA" id="ARBA00022741"/>
    </source>
</evidence>
<dbReference type="GO" id="GO:0005524">
    <property type="term" value="F:ATP binding"/>
    <property type="evidence" value="ECO:0007669"/>
    <property type="project" value="UniProtKB-KW"/>
</dbReference>
<organism evidence="4 5">
    <name type="scientific">Ridgeia piscesae</name>
    <name type="common">Tubeworm</name>
    <dbReference type="NCBI Taxonomy" id="27915"/>
    <lineage>
        <taxon>Eukaryota</taxon>
        <taxon>Metazoa</taxon>
        <taxon>Spiralia</taxon>
        <taxon>Lophotrochozoa</taxon>
        <taxon>Annelida</taxon>
        <taxon>Polychaeta</taxon>
        <taxon>Sedentaria</taxon>
        <taxon>Canalipalpata</taxon>
        <taxon>Sabellida</taxon>
        <taxon>Siboglinidae</taxon>
        <taxon>Ridgeia</taxon>
    </lineage>
</organism>
<proteinExistence type="predicted"/>
<dbReference type="PANTHER" id="PTHR24346">
    <property type="entry name" value="MAP/MICROTUBULE AFFINITY-REGULATING KINASE"/>
    <property type="match status" value="1"/>
</dbReference>
<dbReference type="EMBL" id="JAODUO010000603">
    <property type="protein sequence ID" value="KAK2177352.1"/>
    <property type="molecule type" value="Genomic_DNA"/>
</dbReference>
<accession>A0AAD9NNX8</accession>
<keyword evidence="5" id="KW-1185">Reference proteome</keyword>
<dbReference type="Gene3D" id="1.10.510.10">
    <property type="entry name" value="Transferase(Phosphotransferase) domain 1"/>
    <property type="match status" value="1"/>
</dbReference>
<comment type="caution">
    <text evidence="4">The sequence shown here is derived from an EMBL/GenBank/DDBJ whole genome shotgun (WGS) entry which is preliminary data.</text>
</comment>
<dbReference type="InterPro" id="IPR011009">
    <property type="entry name" value="Kinase-like_dom_sf"/>
</dbReference>
<reference evidence="4" key="1">
    <citation type="journal article" date="2023" name="Mol. Biol. Evol.">
        <title>Third-Generation Sequencing Reveals the Adaptive Role of the Epigenome in Three Deep-Sea Polychaetes.</title>
        <authorList>
            <person name="Perez M."/>
            <person name="Aroh O."/>
            <person name="Sun Y."/>
            <person name="Lan Y."/>
            <person name="Juniper S.K."/>
            <person name="Young C.R."/>
            <person name="Angers B."/>
            <person name="Qian P.Y."/>
        </authorList>
    </citation>
    <scope>NUCLEOTIDE SEQUENCE</scope>
    <source>
        <strain evidence="4">R07B-5</strain>
    </source>
</reference>
<protein>
    <recommendedName>
        <fullName evidence="3">Protein kinase domain-containing protein</fullName>
    </recommendedName>
</protein>